<protein>
    <submittedName>
        <fullName evidence="2">Fructosamine kinase</fullName>
    </submittedName>
</protein>
<comment type="similarity">
    <text evidence="1">Belongs to the fructosamine kinase family.</text>
</comment>
<keyword evidence="1 2" id="KW-0418">Kinase</keyword>
<gene>
    <name evidence="2" type="ORF">C1C97_012040</name>
</gene>
<dbReference type="PANTHER" id="PTHR12149">
    <property type="entry name" value="FRUCTOSAMINE 3 KINASE-RELATED PROTEIN"/>
    <property type="match status" value="1"/>
</dbReference>
<keyword evidence="1" id="KW-0808">Transferase</keyword>
<keyword evidence="3" id="KW-1185">Reference proteome</keyword>
<organism evidence="2 3">
    <name type="scientific">Kocuria tytonis</name>
    <dbReference type="NCBI Taxonomy" id="2054280"/>
    <lineage>
        <taxon>Bacteria</taxon>
        <taxon>Bacillati</taxon>
        <taxon>Actinomycetota</taxon>
        <taxon>Actinomycetes</taxon>
        <taxon>Micrococcales</taxon>
        <taxon>Micrococcaceae</taxon>
        <taxon>Kocuria</taxon>
    </lineage>
</organism>
<evidence type="ECO:0000313" key="2">
    <source>
        <dbReference type="EMBL" id="RKQ33138.1"/>
    </source>
</evidence>
<evidence type="ECO:0000256" key="1">
    <source>
        <dbReference type="PIRNR" id="PIRNR006221"/>
    </source>
</evidence>
<evidence type="ECO:0000313" key="3">
    <source>
        <dbReference type="Proteomes" id="UP000249516"/>
    </source>
</evidence>
<dbReference type="InterPro" id="IPR011009">
    <property type="entry name" value="Kinase-like_dom_sf"/>
</dbReference>
<dbReference type="RefSeq" id="WP_110919982.1">
    <property type="nucleotide sequence ID" value="NZ_PNJG02000006.1"/>
</dbReference>
<dbReference type="Gene3D" id="1.10.510.10">
    <property type="entry name" value="Transferase(Phosphotransferase) domain 1"/>
    <property type="match status" value="1"/>
</dbReference>
<dbReference type="GO" id="GO:0016301">
    <property type="term" value="F:kinase activity"/>
    <property type="evidence" value="ECO:0007669"/>
    <property type="project" value="UniProtKB-UniRule"/>
</dbReference>
<comment type="caution">
    <text evidence="2">The sequence shown here is derived from an EMBL/GenBank/DDBJ whole genome shotgun (WGS) entry which is preliminary data.</text>
</comment>
<dbReference type="Proteomes" id="UP000249516">
    <property type="component" value="Unassembled WGS sequence"/>
</dbReference>
<dbReference type="AlphaFoldDB" id="A0A495A101"/>
<dbReference type="InterPro" id="IPR016477">
    <property type="entry name" value="Fructo-/Ketosamine-3-kinase"/>
</dbReference>
<dbReference type="SUPFAM" id="SSF56112">
    <property type="entry name" value="Protein kinase-like (PK-like)"/>
    <property type="match status" value="1"/>
</dbReference>
<accession>A0A495A101</accession>
<dbReference type="OrthoDB" id="5291879at2"/>
<sequence>MAHLEQLPRDLVDELRVTDARPLSGGDSANAFRLDTPDGPLFAKTMPGSPVGVLPVEAAGLEALRAVAPEEVRVPRVHHVSDAALVLEWIEEGSGGPDRAAERSMGIGLAAVHGARAPHFGWLSPELPERIGSVPVDLTPTNDWSDFLLHRRIEPLLREAVDSGNLDPAASALLAELAPRAAELAGPSEPPSLLHGDLWAGNRVVDRSGANWLIDPSSFYGHREYDLAMMQLFGGFGRECFAAYDDAHPLADGWHDRVPWYQLPPLLIHAIRFGGGYGGAVMRALRRLS</sequence>
<dbReference type="Gene3D" id="3.30.200.20">
    <property type="entry name" value="Phosphorylase Kinase, domain 1"/>
    <property type="match status" value="1"/>
</dbReference>
<dbReference type="PIRSF" id="PIRSF006221">
    <property type="entry name" value="Ketosamine-3-kinase"/>
    <property type="match status" value="1"/>
</dbReference>
<proteinExistence type="inferred from homology"/>
<reference evidence="2 3" key="1">
    <citation type="submission" date="2018-10" db="EMBL/GenBank/DDBJ databases">
        <title>Kocuria tytouropygialis sp. nov., isolated from the uropygial gland of an American barn owl (Tyto furcata).</title>
        <authorList>
            <person name="Braun M.S."/>
            <person name="Wang E."/>
            <person name="Zimmermann S."/>
            <person name="Wagner H."/>
            <person name="Wink M."/>
        </authorList>
    </citation>
    <scope>NUCLEOTIDE SEQUENCE [LARGE SCALE GENOMIC DNA]</scope>
    <source>
        <strain evidence="2 3">442</strain>
    </source>
</reference>
<dbReference type="EMBL" id="PNJG02000006">
    <property type="protein sequence ID" value="RKQ33138.1"/>
    <property type="molecule type" value="Genomic_DNA"/>
</dbReference>
<dbReference type="Gene3D" id="1.20.1270.240">
    <property type="match status" value="1"/>
</dbReference>
<dbReference type="PANTHER" id="PTHR12149:SF8">
    <property type="entry name" value="PROTEIN-RIBULOSAMINE 3-KINASE"/>
    <property type="match status" value="1"/>
</dbReference>
<dbReference type="Pfam" id="PF03881">
    <property type="entry name" value="Fructosamin_kin"/>
    <property type="match status" value="1"/>
</dbReference>
<name>A0A495A101_9MICC</name>